<evidence type="ECO:0000256" key="1">
    <source>
        <dbReference type="SAM" id="SignalP"/>
    </source>
</evidence>
<gene>
    <name evidence="2" type="ORF">P8935_11385</name>
</gene>
<name>A0AAU7DRG4_9BACT</name>
<organism evidence="2">
    <name type="scientific">Telmatobacter sp. DSM 110680</name>
    <dbReference type="NCBI Taxonomy" id="3036704"/>
    <lineage>
        <taxon>Bacteria</taxon>
        <taxon>Pseudomonadati</taxon>
        <taxon>Acidobacteriota</taxon>
        <taxon>Terriglobia</taxon>
        <taxon>Terriglobales</taxon>
        <taxon>Acidobacteriaceae</taxon>
        <taxon>Telmatobacter</taxon>
    </lineage>
</organism>
<feature type="chain" id="PRO_5043728058" evidence="1">
    <location>
        <begin position="23"/>
        <end position="307"/>
    </location>
</feature>
<reference evidence="2" key="1">
    <citation type="submission" date="2023-03" db="EMBL/GenBank/DDBJ databases">
        <title>Edaphobacter sp.</title>
        <authorList>
            <person name="Huber K.J."/>
            <person name="Papendorf J."/>
            <person name="Pilke C."/>
            <person name="Bunk B."/>
            <person name="Sproeer C."/>
            <person name="Pester M."/>
        </authorList>
    </citation>
    <scope>NUCLEOTIDE SEQUENCE</scope>
    <source>
        <strain evidence="2">DSM 110680</strain>
    </source>
</reference>
<protein>
    <submittedName>
        <fullName evidence="2">Uncharacterized protein</fullName>
    </submittedName>
</protein>
<dbReference type="EMBL" id="CP121196">
    <property type="protein sequence ID" value="XBH19896.1"/>
    <property type="molecule type" value="Genomic_DNA"/>
</dbReference>
<dbReference type="AlphaFoldDB" id="A0AAU7DRG4"/>
<accession>A0AAU7DRG4</accession>
<sequence length="307" mass="33528">MKLTVAIAFVAALFVVQSRGVAQSVDPSLVGNWEMTVPNEAGAALWVWEVRANGTYDFHAEGPGNVPSHHGIFQAAHGQYVLKAANLDWQDTGTYDPPAYGIVRMTSSRLGTGYWTQRPTAVQTPSKSSKESDSVDDMIKGLEQNGIGEDAEFGHYDKTASDRAKARNQNKIQIMPYFGAVLAGANSNKPVVLFYSGGDDINALIYSDAMAALAGRAQFGLNDENEPDLTMTNAPQRSGIQNHTFPRVLIIKPLVTPDQIIELAKQHPGQKKIDLPTLAEFEWEYLGAKSAKEWAAMISTELRKLGY</sequence>
<evidence type="ECO:0000313" key="2">
    <source>
        <dbReference type="EMBL" id="XBH19896.1"/>
    </source>
</evidence>
<proteinExistence type="predicted"/>
<keyword evidence="1" id="KW-0732">Signal</keyword>
<feature type="signal peptide" evidence="1">
    <location>
        <begin position="1"/>
        <end position="22"/>
    </location>
</feature>
<dbReference type="RefSeq" id="WP_348265118.1">
    <property type="nucleotide sequence ID" value="NZ_CP121196.1"/>
</dbReference>